<dbReference type="EMBL" id="LT906462">
    <property type="protein sequence ID" value="SNV61188.1"/>
    <property type="molecule type" value="Genomic_DNA"/>
</dbReference>
<dbReference type="Proteomes" id="UP000242084">
    <property type="component" value="Chromosome 1"/>
</dbReference>
<feature type="transmembrane region" description="Helical" evidence="1">
    <location>
        <begin position="40"/>
        <end position="63"/>
    </location>
</feature>
<gene>
    <name evidence="2" type="ORF">SAMEA4384403_00732</name>
</gene>
<name>A0A239YSK0_9STAP</name>
<evidence type="ECO:0000256" key="1">
    <source>
        <dbReference type="SAM" id="Phobius"/>
    </source>
</evidence>
<reference evidence="2 3" key="1">
    <citation type="submission" date="2017-06" db="EMBL/GenBank/DDBJ databases">
        <authorList>
            <consortium name="Pathogen Informatics"/>
        </authorList>
    </citation>
    <scope>NUCLEOTIDE SEQUENCE [LARGE SCALE GENOMIC DNA]</scope>
    <source>
        <strain evidence="2 3">NCTC13839</strain>
    </source>
</reference>
<evidence type="ECO:0000313" key="3">
    <source>
        <dbReference type="Proteomes" id="UP000242084"/>
    </source>
</evidence>
<dbReference type="RefSeq" id="WP_095086862.1">
    <property type="nucleotide sequence ID" value="NZ_BMDM01000006.1"/>
</dbReference>
<proteinExistence type="predicted"/>
<organism evidence="2 3">
    <name type="scientific">Mammaliicoccus stepanovicii</name>
    <dbReference type="NCBI Taxonomy" id="643214"/>
    <lineage>
        <taxon>Bacteria</taxon>
        <taxon>Bacillati</taxon>
        <taxon>Bacillota</taxon>
        <taxon>Bacilli</taxon>
        <taxon>Bacillales</taxon>
        <taxon>Staphylococcaceae</taxon>
        <taxon>Mammaliicoccus</taxon>
    </lineage>
</organism>
<dbReference type="KEGG" id="sste:SAMEA4384403_0732"/>
<keyword evidence="1" id="KW-0812">Transmembrane</keyword>
<feature type="transmembrane region" description="Helical" evidence="1">
    <location>
        <begin position="12"/>
        <end position="34"/>
    </location>
</feature>
<dbReference type="OrthoDB" id="2414478at2"/>
<feature type="transmembrane region" description="Helical" evidence="1">
    <location>
        <begin position="84"/>
        <end position="113"/>
    </location>
</feature>
<protein>
    <submittedName>
        <fullName evidence="2">Membrane protein</fullName>
    </submittedName>
</protein>
<dbReference type="InterPro" id="IPR025699">
    <property type="entry name" value="ABC2_memb-like"/>
</dbReference>
<sequence>MRAILYRNFMLLRPYLIVLMIALIIIPLLMIIPMDNIIKVAIVSVLSVFINVIFMATTYYIFLRIDKNNASNSFLSLPVKQTTVVNAHYLSGLILIVLSQVTLIVYSLSAILFKQDVIDSTFDFSGLYVNMAGNLLTVSLIFPFGEFKRFIKIPLIIWIFIVAVILPNIIKYLDFLLNYVSISSNIFTKFDVPIYLIMSVFLFIVTYMIAIIKAHKNKITI</sequence>
<feature type="transmembrane region" description="Helical" evidence="1">
    <location>
        <begin position="155"/>
        <end position="173"/>
    </location>
</feature>
<accession>A0A239YSK0</accession>
<keyword evidence="1" id="KW-0472">Membrane</keyword>
<dbReference type="NCBIfam" id="NF047560">
    <property type="entry name" value="PSM_export_PmtB"/>
    <property type="match status" value="1"/>
</dbReference>
<feature type="transmembrane region" description="Helical" evidence="1">
    <location>
        <begin position="193"/>
        <end position="212"/>
    </location>
</feature>
<dbReference type="Pfam" id="PF13346">
    <property type="entry name" value="ABC2_membrane_5"/>
    <property type="match status" value="1"/>
</dbReference>
<keyword evidence="3" id="KW-1185">Reference proteome</keyword>
<dbReference type="AlphaFoldDB" id="A0A239YSK0"/>
<feature type="transmembrane region" description="Helical" evidence="1">
    <location>
        <begin position="125"/>
        <end position="143"/>
    </location>
</feature>
<evidence type="ECO:0000313" key="2">
    <source>
        <dbReference type="EMBL" id="SNV61188.1"/>
    </source>
</evidence>
<keyword evidence="1" id="KW-1133">Transmembrane helix</keyword>